<keyword evidence="4 12" id="KW-0808">Transferase</keyword>
<dbReference type="InterPro" id="IPR003594">
    <property type="entry name" value="HATPase_dom"/>
</dbReference>
<comment type="catalytic activity">
    <reaction evidence="1">
        <text>ATP + protein L-histidine = ADP + protein N-phospho-L-histidine.</text>
        <dbReference type="EC" id="2.7.13.3"/>
    </reaction>
</comment>
<dbReference type="EMBL" id="CP037920">
    <property type="protein sequence ID" value="QDT98722.1"/>
    <property type="molecule type" value="Genomic_DNA"/>
</dbReference>
<evidence type="ECO:0000256" key="4">
    <source>
        <dbReference type="ARBA" id="ARBA00022679"/>
    </source>
</evidence>
<dbReference type="SMART" id="SM00387">
    <property type="entry name" value="HATPase_c"/>
    <property type="match status" value="1"/>
</dbReference>
<evidence type="ECO:0000256" key="7">
    <source>
        <dbReference type="ARBA" id="ARBA00022840"/>
    </source>
</evidence>
<evidence type="ECO:0000259" key="10">
    <source>
        <dbReference type="PROSITE" id="PS50109"/>
    </source>
</evidence>
<feature type="domain" description="Histidine kinase" evidence="10">
    <location>
        <begin position="152"/>
        <end position="365"/>
    </location>
</feature>
<dbReference type="InterPro" id="IPR036890">
    <property type="entry name" value="HATPase_C_sf"/>
</dbReference>
<dbReference type="Pfam" id="PF00512">
    <property type="entry name" value="HisKA"/>
    <property type="match status" value="1"/>
</dbReference>
<dbReference type="PRINTS" id="PR00344">
    <property type="entry name" value="BCTRLSENSOR"/>
</dbReference>
<keyword evidence="5" id="KW-0547">Nucleotide-binding</keyword>
<dbReference type="InterPro" id="IPR003661">
    <property type="entry name" value="HisK_dim/P_dom"/>
</dbReference>
<evidence type="ECO:0000256" key="2">
    <source>
        <dbReference type="ARBA" id="ARBA00012438"/>
    </source>
</evidence>
<evidence type="ECO:0000259" key="11">
    <source>
        <dbReference type="PROSITE" id="PS50110"/>
    </source>
</evidence>
<dbReference type="PROSITE" id="PS50109">
    <property type="entry name" value="HIS_KIN"/>
    <property type="match status" value="1"/>
</dbReference>
<dbReference type="PROSITE" id="PS50110">
    <property type="entry name" value="RESPONSE_REGULATORY"/>
    <property type="match status" value="1"/>
</dbReference>
<dbReference type="CDD" id="cd00075">
    <property type="entry name" value="HATPase"/>
    <property type="match status" value="1"/>
</dbReference>
<dbReference type="Pfam" id="PF02518">
    <property type="entry name" value="HATPase_c"/>
    <property type="match status" value="1"/>
</dbReference>
<dbReference type="EC" id="2.7.13.3" evidence="2"/>
<evidence type="ECO:0000256" key="8">
    <source>
        <dbReference type="ARBA" id="ARBA00023012"/>
    </source>
</evidence>
<keyword evidence="3 9" id="KW-0597">Phosphoprotein</keyword>
<proteinExistence type="predicted"/>
<evidence type="ECO:0000256" key="5">
    <source>
        <dbReference type="ARBA" id="ARBA00022741"/>
    </source>
</evidence>
<dbReference type="InterPro" id="IPR011006">
    <property type="entry name" value="CheY-like_superfamily"/>
</dbReference>
<evidence type="ECO:0000256" key="3">
    <source>
        <dbReference type="ARBA" id="ARBA00022553"/>
    </source>
</evidence>
<dbReference type="Gene3D" id="3.40.50.2300">
    <property type="match status" value="1"/>
</dbReference>
<dbReference type="FunFam" id="3.30.565.10:FF:000006">
    <property type="entry name" value="Sensor histidine kinase WalK"/>
    <property type="match status" value="1"/>
</dbReference>
<reference evidence="12 13" key="1">
    <citation type="submission" date="2019-03" db="EMBL/GenBank/DDBJ databases">
        <title>Deep-cultivation of Planctomycetes and their phenomic and genomic characterization uncovers novel biology.</title>
        <authorList>
            <person name="Wiegand S."/>
            <person name="Jogler M."/>
            <person name="Boedeker C."/>
            <person name="Pinto D."/>
            <person name="Vollmers J."/>
            <person name="Rivas-Marin E."/>
            <person name="Kohn T."/>
            <person name="Peeters S.H."/>
            <person name="Heuer A."/>
            <person name="Rast P."/>
            <person name="Oberbeckmann S."/>
            <person name="Bunk B."/>
            <person name="Jeske O."/>
            <person name="Meyerdierks A."/>
            <person name="Storesund J.E."/>
            <person name="Kallscheuer N."/>
            <person name="Luecker S."/>
            <person name="Lage O.M."/>
            <person name="Pohl T."/>
            <person name="Merkel B.J."/>
            <person name="Hornburger P."/>
            <person name="Mueller R.-W."/>
            <person name="Bruemmer F."/>
            <person name="Labrenz M."/>
            <person name="Spormann A.M."/>
            <person name="Op den Camp H."/>
            <person name="Overmann J."/>
            <person name="Amann R."/>
            <person name="Jetten M.S.M."/>
            <person name="Mascher T."/>
            <person name="Medema M.H."/>
            <person name="Devos D.P."/>
            <person name="Kaster A.-K."/>
            <person name="Ovreas L."/>
            <person name="Rohde M."/>
            <person name="Galperin M.Y."/>
            <person name="Jogler C."/>
        </authorList>
    </citation>
    <scope>NUCLEOTIDE SEQUENCE [LARGE SCALE GENOMIC DNA]</scope>
    <source>
        <strain evidence="12 13">V144</strain>
    </source>
</reference>
<name>A0A517W0D8_9PLAN</name>
<dbReference type="SMART" id="SM00388">
    <property type="entry name" value="HisKA"/>
    <property type="match status" value="1"/>
</dbReference>
<keyword evidence="6" id="KW-0418">Kinase</keyword>
<dbReference type="Pfam" id="PF00072">
    <property type="entry name" value="Response_reg"/>
    <property type="match status" value="1"/>
</dbReference>
<dbReference type="SUPFAM" id="SSF55874">
    <property type="entry name" value="ATPase domain of HSP90 chaperone/DNA topoisomerase II/histidine kinase"/>
    <property type="match status" value="1"/>
</dbReference>
<organism evidence="12 13">
    <name type="scientific">Gimesia aquarii</name>
    <dbReference type="NCBI Taxonomy" id="2527964"/>
    <lineage>
        <taxon>Bacteria</taxon>
        <taxon>Pseudomonadati</taxon>
        <taxon>Planctomycetota</taxon>
        <taxon>Planctomycetia</taxon>
        <taxon>Planctomycetales</taxon>
        <taxon>Planctomycetaceae</taxon>
        <taxon>Gimesia</taxon>
    </lineage>
</organism>
<protein>
    <recommendedName>
        <fullName evidence="2">histidine kinase</fullName>
        <ecNumber evidence="2">2.7.13.3</ecNumber>
    </recommendedName>
</protein>
<dbReference type="CDD" id="cd00156">
    <property type="entry name" value="REC"/>
    <property type="match status" value="1"/>
</dbReference>
<dbReference type="Gene3D" id="3.30.565.10">
    <property type="entry name" value="Histidine kinase-like ATPase, C-terminal domain"/>
    <property type="match status" value="1"/>
</dbReference>
<dbReference type="SMART" id="SM00448">
    <property type="entry name" value="REC"/>
    <property type="match status" value="1"/>
</dbReference>
<evidence type="ECO:0000256" key="6">
    <source>
        <dbReference type="ARBA" id="ARBA00022777"/>
    </source>
</evidence>
<keyword evidence="8" id="KW-0902">Two-component regulatory system</keyword>
<dbReference type="GO" id="GO:0030295">
    <property type="term" value="F:protein kinase activator activity"/>
    <property type="evidence" value="ECO:0007669"/>
    <property type="project" value="TreeGrafter"/>
</dbReference>
<dbReference type="AlphaFoldDB" id="A0A517W0D8"/>
<keyword evidence="7" id="KW-0067">ATP-binding</keyword>
<dbReference type="SUPFAM" id="SSF52172">
    <property type="entry name" value="CheY-like"/>
    <property type="match status" value="1"/>
</dbReference>
<dbReference type="InterPro" id="IPR001789">
    <property type="entry name" value="Sig_transdc_resp-reg_receiver"/>
</dbReference>
<dbReference type="PANTHER" id="PTHR42878:SF7">
    <property type="entry name" value="SENSOR HISTIDINE KINASE GLRK"/>
    <property type="match status" value="1"/>
</dbReference>
<accession>A0A517W0D8</accession>
<evidence type="ECO:0000313" key="12">
    <source>
        <dbReference type="EMBL" id="QDT98722.1"/>
    </source>
</evidence>
<feature type="domain" description="Response regulatory" evidence="11">
    <location>
        <begin position="11"/>
        <end position="129"/>
    </location>
</feature>
<dbReference type="PANTHER" id="PTHR42878">
    <property type="entry name" value="TWO-COMPONENT HISTIDINE KINASE"/>
    <property type="match status" value="1"/>
</dbReference>
<sequence length="385" mass="43133">MNVDNQLEKLKVLLVKAKTERAKRVIAQLNEISNSKNDRVTHVTSTDEACDCLKKDNYSVVFLDLSLPNNSALDLISVIQKTSPAIPIIVLSTWENEALCYTAIQKGAQDYLIKGEISKPLLSRAIFHSLERKRQIQSLALQIDNLQAFARAASHDLKAPLGNIKMISEIVIDEAGNQMESSVREMLHSLPSIAGRLKKLIDDLLEFSMLGHKSLHREQISLDKVLNSVCQLLELQIRDQNATIDIDHLDNVYADSDLMATVFQNLIGNACKYVKDHAPVIRISTKNEDQFVVVMVEDNGIGIPEKEQQRIFNPLVRAVNTCDYEGTGLGLAMVKKIIEAHQGKVWVESSGNKGSTFFFTLPKPIPQTNHKLQGQFEMNHTRLLD</sequence>
<dbReference type="GO" id="GO:0007234">
    <property type="term" value="P:osmosensory signaling via phosphorelay pathway"/>
    <property type="evidence" value="ECO:0007669"/>
    <property type="project" value="TreeGrafter"/>
</dbReference>
<dbReference type="Proteomes" id="UP000318704">
    <property type="component" value="Chromosome"/>
</dbReference>
<evidence type="ECO:0000256" key="1">
    <source>
        <dbReference type="ARBA" id="ARBA00000085"/>
    </source>
</evidence>
<dbReference type="InterPro" id="IPR004358">
    <property type="entry name" value="Sig_transdc_His_kin-like_C"/>
</dbReference>
<dbReference type="InterPro" id="IPR005467">
    <property type="entry name" value="His_kinase_dom"/>
</dbReference>
<dbReference type="Gene3D" id="1.10.287.130">
    <property type="match status" value="1"/>
</dbReference>
<dbReference type="KEGG" id="gaw:V144x_42290"/>
<dbReference type="GO" id="GO:0000156">
    <property type="term" value="F:phosphorelay response regulator activity"/>
    <property type="evidence" value="ECO:0007669"/>
    <property type="project" value="TreeGrafter"/>
</dbReference>
<dbReference type="GO" id="GO:0005524">
    <property type="term" value="F:ATP binding"/>
    <property type="evidence" value="ECO:0007669"/>
    <property type="project" value="UniProtKB-KW"/>
</dbReference>
<dbReference type="InterPro" id="IPR050351">
    <property type="entry name" value="BphY/WalK/GraS-like"/>
</dbReference>
<gene>
    <name evidence="12" type="primary">cph1</name>
    <name evidence="12" type="ORF">V144x_42290</name>
</gene>
<dbReference type="GO" id="GO:0000155">
    <property type="term" value="F:phosphorelay sensor kinase activity"/>
    <property type="evidence" value="ECO:0007669"/>
    <property type="project" value="InterPro"/>
</dbReference>
<evidence type="ECO:0000256" key="9">
    <source>
        <dbReference type="PROSITE-ProRule" id="PRU00169"/>
    </source>
</evidence>
<evidence type="ECO:0000313" key="13">
    <source>
        <dbReference type="Proteomes" id="UP000318704"/>
    </source>
</evidence>
<feature type="modified residue" description="4-aspartylphosphate" evidence="9">
    <location>
        <position position="64"/>
    </location>
</feature>
<dbReference type="CDD" id="cd00082">
    <property type="entry name" value="HisKA"/>
    <property type="match status" value="1"/>
</dbReference>
<dbReference type="RefSeq" id="WP_144987614.1">
    <property type="nucleotide sequence ID" value="NZ_CP037920.1"/>
</dbReference>